<reference evidence="1" key="1">
    <citation type="submission" date="2020-02" db="EMBL/GenBank/DDBJ databases">
        <authorList>
            <person name="Scholz U."/>
            <person name="Mascher M."/>
            <person name="Fiebig A."/>
        </authorList>
    </citation>
    <scope>NUCLEOTIDE SEQUENCE</scope>
</reference>
<accession>A0A7I8L4Z3</accession>
<proteinExistence type="predicted"/>
<dbReference type="Proteomes" id="UP000663760">
    <property type="component" value="Chromosome 10"/>
</dbReference>
<evidence type="ECO:0000313" key="2">
    <source>
        <dbReference type="Proteomes" id="UP000663760"/>
    </source>
</evidence>
<protein>
    <submittedName>
        <fullName evidence="1">Uncharacterized protein</fullName>
    </submittedName>
</protein>
<keyword evidence="2" id="KW-1185">Reference proteome</keyword>
<sequence>MAFSCPRSSWRRDYLKHIKIVTDQASLDLGLVHNKLEGFVDTKHDKLVYKLNRPLYGYIEKILCCFNMEKVKLVRTPLARHSKLSTFREDMLNLVKLGHRSKG</sequence>
<evidence type="ECO:0000313" key="1">
    <source>
        <dbReference type="EMBL" id="CAA7404345.1"/>
    </source>
</evidence>
<gene>
    <name evidence="1" type="ORF">SI8410_10015023</name>
</gene>
<dbReference type="AlphaFoldDB" id="A0A7I8L4Z3"/>
<organism evidence="1 2">
    <name type="scientific">Spirodela intermedia</name>
    <name type="common">Intermediate duckweed</name>
    <dbReference type="NCBI Taxonomy" id="51605"/>
    <lineage>
        <taxon>Eukaryota</taxon>
        <taxon>Viridiplantae</taxon>
        <taxon>Streptophyta</taxon>
        <taxon>Embryophyta</taxon>
        <taxon>Tracheophyta</taxon>
        <taxon>Spermatophyta</taxon>
        <taxon>Magnoliopsida</taxon>
        <taxon>Liliopsida</taxon>
        <taxon>Araceae</taxon>
        <taxon>Lemnoideae</taxon>
        <taxon>Spirodela</taxon>
    </lineage>
</organism>
<dbReference type="EMBL" id="LR746273">
    <property type="protein sequence ID" value="CAA7404345.1"/>
    <property type="molecule type" value="Genomic_DNA"/>
</dbReference>
<name>A0A7I8L4Z3_SPIIN</name>